<dbReference type="PROSITE" id="PS51257">
    <property type="entry name" value="PROKAR_LIPOPROTEIN"/>
    <property type="match status" value="1"/>
</dbReference>
<dbReference type="InterPro" id="IPR050767">
    <property type="entry name" value="Sel1_AlgK"/>
</dbReference>
<sequence length="107" mass="12333">MRFKWLIPVFFGFFTLYGCSMTQINLQEGIKSFQEQNYRQAFIRLKPEAEKGNPDAQYAVGYMYYYGEGVTEDKQKAMYWISCAAKAGQADAIEAMHILQNPPPLTK</sequence>
<evidence type="ECO:0000313" key="1">
    <source>
        <dbReference type="EMBL" id="KTD21367.1"/>
    </source>
</evidence>
<proteinExistence type="predicted"/>
<dbReference type="OrthoDB" id="8561742at2"/>
<comment type="caution">
    <text evidence="1">The sequence shown here is derived from an EMBL/GenBank/DDBJ whole genome shotgun (WGS) entry which is preliminary data.</text>
</comment>
<dbReference type="Proteomes" id="UP000054997">
    <property type="component" value="Unassembled WGS sequence"/>
</dbReference>
<dbReference type="Pfam" id="PF08238">
    <property type="entry name" value="Sel1"/>
    <property type="match status" value="1"/>
</dbReference>
<dbReference type="PATRIC" id="fig|45068.5.peg.1588"/>
<name>A0A0W0VML2_9GAMM</name>
<evidence type="ECO:0000313" key="2">
    <source>
        <dbReference type="Proteomes" id="UP000054997"/>
    </source>
</evidence>
<dbReference type="SUPFAM" id="SSF81901">
    <property type="entry name" value="HCP-like"/>
    <property type="match status" value="1"/>
</dbReference>
<dbReference type="PANTHER" id="PTHR11102:SF160">
    <property type="entry name" value="ERAD-ASSOCIATED E3 UBIQUITIN-PROTEIN LIGASE COMPONENT HRD3"/>
    <property type="match status" value="1"/>
</dbReference>
<dbReference type="EMBL" id="LNYK01000016">
    <property type="protein sequence ID" value="KTD21367.1"/>
    <property type="molecule type" value="Genomic_DNA"/>
</dbReference>
<dbReference type="RefSeq" id="WP_058529441.1">
    <property type="nucleotide sequence ID" value="NZ_CAAAHZ010000008.1"/>
</dbReference>
<accession>A0A0W0VML2</accession>
<dbReference type="STRING" id="45068.Llon_1465"/>
<dbReference type="SMART" id="SM00671">
    <property type="entry name" value="SEL1"/>
    <property type="match status" value="1"/>
</dbReference>
<reference evidence="1 2" key="1">
    <citation type="submission" date="2015-11" db="EMBL/GenBank/DDBJ databases">
        <title>Genomic analysis of 38 Legionella species identifies large and diverse effector repertoires.</title>
        <authorList>
            <person name="Burstein D."/>
            <person name="Amaro F."/>
            <person name="Zusman T."/>
            <person name="Lifshitz Z."/>
            <person name="Cohen O."/>
            <person name="Gilbert J.A."/>
            <person name="Pupko T."/>
            <person name="Shuman H.A."/>
            <person name="Segal G."/>
        </authorList>
    </citation>
    <scope>NUCLEOTIDE SEQUENCE [LARGE SCALE GENOMIC DNA]</scope>
    <source>
        <strain evidence="1 2">ATCC 49505</strain>
    </source>
</reference>
<dbReference type="AlphaFoldDB" id="A0A0W0VML2"/>
<keyword evidence="2" id="KW-1185">Reference proteome</keyword>
<gene>
    <name evidence="1" type="ORF">Llon_1465</name>
</gene>
<protein>
    <submittedName>
        <fullName evidence="1">Sel-1 protein</fullName>
    </submittedName>
</protein>
<organism evidence="1 2">
    <name type="scientific">Legionella londiniensis</name>
    <dbReference type="NCBI Taxonomy" id="45068"/>
    <lineage>
        <taxon>Bacteria</taxon>
        <taxon>Pseudomonadati</taxon>
        <taxon>Pseudomonadota</taxon>
        <taxon>Gammaproteobacteria</taxon>
        <taxon>Legionellales</taxon>
        <taxon>Legionellaceae</taxon>
        <taxon>Legionella</taxon>
    </lineage>
</organism>
<dbReference type="PANTHER" id="PTHR11102">
    <property type="entry name" value="SEL-1-LIKE PROTEIN"/>
    <property type="match status" value="1"/>
</dbReference>
<dbReference type="InterPro" id="IPR006597">
    <property type="entry name" value="Sel1-like"/>
</dbReference>
<dbReference type="InterPro" id="IPR011990">
    <property type="entry name" value="TPR-like_helical_dom_sf"/>
</dbReference>
<dbReference type="Gene3D" id="1.25.40.10">
    <property type="entry name" value="Tetratricopeptide repeat domain"/>
    <property type="match status" value="1"/>
</dbReference>